<feature type="transmembrane region" description="Helical" evidence="1">
    <location>
        <begin position="99"/>
        <end position="123"/>
    </location>
</feature>
<sequence>MAEVMTLPNASKHAQAWMATHFLALLAWIPTLVHAWSMPPGHQYGPMGLSFPAFLLYWTVMMIAMMLPSLAPVFSLHLAVLRLEDEVTFRPLMRGGGFLLGYILAWSLTGIPVYGLSLAAGYLASHTPMLASILGSALLIAIGIYQLTPLARRCLVHCNPVLSSGCYLHVMSGGLANVRAGIGNGFYCLGACGGLMLIMLVVGLMNIPWMLGLTALIFCLKVWGQGARLSLIVGIGLVLMGILALFYPALLPGV</sequence>
<keyword evidence="1" id="KW-0812">Transmembrane</keyword>
<gene>
    <name evidence="2" type="ORF">Krac_5287</name>
</gene>
<keyword evidence="1" id="KW-0472">Membrane</keyword>
<evidence type="ECO:0008006" key="4">
    <source>
        <dbReference type="Google" id="ProtNLM"/>
    </source>
</evidence>
<dbReference type="eggNOG" id="COG5486">
    <property type="taxonomic scope" value="Bacteria"/>
</dbReference>
<evidence type="ECO:0000313" key="2">
    <source>
        <dbReference type="EMBL" id="EFH84262.1"/>
    </source>
</evidence>
<feature type="transmembrane region" description="Helical" evidence="1">
    <location>
        <begin position="129"/>
        <end position="147"/>
    </location>
</feature>
<feature type="transmembrane region" description="Helical" evidence="1">
    <location>
        <begin position="51"/>
        <end position="78"/>
    </location>
</feature>
<keyword evidence="3" id="KW-1185">Reference proteome</keyword>
<dbReference type="Proteomes" id="UP000004508">
    <property type="component" value="Unassembled WGS sequence"/>
</dbReference>
<dbReference type="STRING" id="485913.Krac_5287"/>
<evidence type="ECO:0000256" key="1">
    <source>
        <dbReference type="SAM" id="Phobius"/>
    </source>
</evidence>
<dbReference type="EMBL" id="ADVG01000003">
    <property type="protein sequence ID" value="EFH84262.1"/>
    <property type="molecule type" value="Genomic_DNA"/>
</dbReference>
<reference evidence="2 3" key="1">
    <citation type="journal article" date="2011" name="Stand. Genomic Sci.">
        <title>Non-contiguous finished genome sequence and contextual data of the filamentous soil bacterium Ktedonobacter racemifer type strain (SOSP1-21).</title>
        <authorList>
            <person name="Chang Y.J."/>
            <person name="Land M."/>
            <person name="Hauser L."/>
            <person name="Chertkov O."/>
            <person name="Del Rio T.G."/>
            <person name="Nolan M."/>
            <person name="Copeland A."/>
            <person name="Tice H."/>
            <person name="Cheng J.F."/>
            <person name="Lucas S."/>
            <person name="Han C."/>
            <person name="Goodwin L."/>
            <person name="Pitluck S."/>
            <person name="Ivanova N."/>
            <person name="Ovchinikova G."/>
            <person name="Pati A."/>
            <person name="Chen A."/>
            <person name="Palaniappan K."/>
            <person name="Mavromatis K."/>
            <person name="Liolios K."/>
            <person name="Brettin T."/>
            <person name="Fiebig A."/>
            <person name="Rohde M."/>
            <person name="Abt B."/>
            <person name="Goker M."/>
            <person name="Detter J.C."/>
            <person name="Woyke T."/>
            <person name="Bristow J."/>
            <person name="Eisen J.A."/>
            <person name="Markowitz V."/>
            <person name="Hugenholtz P."/>
            <person name="Kyrpides N.C."/>
            <person name="Klenk H.P."/>
            <person name="Lapidus A."/>
        </authorList>
    </citation>
    <scope>NUCLEOTIDE SEQUENCE [LARGE SCALE GENOMIC DNA]</scope>
    <source>
        <strain evidence="3">DSM 44963</strain>
    </source>
</reference>
<dbReference type="InParanoid" id="D6TVM9"/>
<organism evidence="2 3">
    <name type="scientific">Ktedonobacter racemifer DSM 44963</name>
    <dbReference type="NCBI Taxonomy" id="485913"/>
    <lineage>
        <taxon>Bacteria</taxon>
        <taxon>Bacillati</taxon>
        <taxon>Chloroflexota</taxon>
        <taxon>Ktedonobacteria</taxon>
        <taxon>Ktedonobacterales</taxon>
        <taxon>Ktedonobacteraceae</taxon>
        <taxon>Ktedonobacter</taxon>
    </lineage>
</organism>
<comment type="caution">
    <text evidence="2">The sequence shown here is derived from an EMBL/GenBank/DDBJ whole genome shotgun (WGS) entry which is preliminary data.</text>
</comment>
<feature type="transmembrane region" description="Helical" evidence="1">
    <location>
        <begin position="207"/>
        <end position="224"/>
    </location>
</feature>
<evidence type="ECO:0000313" key="3">
    <source>
        <dbReference type="Proteomes" id="UP000004508"/>
    </source>
</evidence>
<proteinExistence type="predicted"/>
<keyword evidence="1" id="KW-1133">Transmembrane helix</keyword>
<name>D6TVM9_KTERA</name>
<accession>D6TVM9</accession>
<dbReference type="AlphaFoldDB" id="D6TVM9"/>
<dbReference type="Pfam" id="PF09948">
    <property type="entry name" value="PpoB2"/>
    <property type="match status" value="1"/>
</dbReference>
<protein>
    <recommendedName>
        <fullName evidence="4">DUF2182 domain-containing protein</fullName>
    </recommendedName>
</protein>
<feature type="transmembrane region" description="Helical" evidence="1">
    <location>
        <begin position="231"/>
        <end position="250"/>
    </location>
</feature>
<dbReference type="InterPro" id="IPR018688">
    <property type="entry name" value="PpoB2-like"/>
</dbReference>
<feature type="transmembrane region" description="Helical" evidence="1">
    <location>
        <begin position="181"/>
        <end position="201"/>
    </location>
</feature>